<feature type="transmembrane region" description="Helical" evidence="6">
    <location>
        <begin position="209"/>
        <end position="230"/>
    </location>
</feature>
<organism evidence="7 8">
    <name type="scientific">Tranquillimonas rosea</name>
    <dbReference type="NCBI Taxonomy" id="641238"/>
    <lineage>
        <taxon>Bacteria</taxon>
        <taxon>Pseudomonadati</taxon>
        <taxon>Pseudomonadota</taxon>
        <taxon>Alphaproteobacteria</taxon>
        <taxon>Rhodobacterales</taxon>
        <taxon>Roseobacteraceae</taxon>
        <taxon>Tranquillimonas</taxon>
    </lineage>
</organism>
<evidence type="ECO:0000256" key="5">
    <source>
        <dbReference type="ARBA" id="ARBA00023136"/>
    </source>
</evidence>
<evidence type="ECO:0000256" key="4">
    <source>
        <dbReference type="ARBA" id="ARBA00022989"/>
    </source>
</evidence>
<proteinExistence type="inferred from homology"/>
<keyword evidence="4 6" id="KW-1133">Transmembrane helix</keyword>
<evidence type="ECO:0000313" key="7">
    <source>
        <dbReference type="EMBL" id="SER87364.1"/>
    </source>
</evidence>
<dbReference type="Pfam" id="PF02104">
    <property type="entry name" value="SURF1"/>
    <property type="match status" value="1"/>
</dbReference>
<keyword evidence="5 6" id="KW-0472">Membrane</keyword>
<reference evidence="7 8" key="1">
    <citation type="submission" date="2016-10" db="EMBL/GenBank/DDBJ databases">
        <authorList>
            <person name="de Groot N.N."/>
        </authorList>
    </citation>
    <scope>NUCLEOTIDE SEQUENCE [LARGE SCALE GENOMIC DNA]</scope>
    <source>
        <strain evidence="7 8">DSM 23042</strain>
    </source>
</reference>
<protein>
    <recommendedName>
        <fullName evidence="6">SURF1-like protein</fullName>
    </recommendedName>
</protein>
<evidence type="ECO:0000256" key="2">
    <source>
        <dbReference type="ARBA" id="ARBA00007165"/>
    </source>
</evidence>
<evidence type="ECO:0000256" key="3">
    <source>
        <dbReference type="ARBA" id="ARBA00022692"/>
    </source>
</evidence>
<dbReference type="PANTHER" id="PTHR23427">
    <property type="entry name" value="SURFEIT LOCUS PROTEIN"/>
    <property type="match status" value="1"/>
</dbReference>
<keyword evidence="6" id="KW-1003">Cell membrane</keyword>
<dbReference type="PANTHER" id="PTHR23427:SF2">
    <property type="entry name" value="SURFEIT LOCUS PROTEIN 1"/>
    <property type="match status" value="1"/>
</dbReference>
<sequence>MTDRPGPVRTLALAALTIALAAAFLALGWWQIERRAWKLDLIDRVESRVSASPVAPPGPEDWPGLSREGAEYLRVEAEGRFLADEALVQAVTERGAGYWVLSPFVTEDGLTMLVNRGFVPREGRTASRSTGTGPHRIVGLLRMTEPDGGFLRANDPGAGRWYSRDVDAIARSMGLTGAAPYFVDAEAGHNGGTPPVGGLTVVRFRNTHLVYALTWFTLAAMCAGATVLVLRAGTAPARDGPQES</sequence>
<evidence type="ECO:0000313" key="8">
    <source>
        <dbReference type="Proteomes" id="UP000198885"/>
    </source>
</evidence>
<dbReference type="CDD" id="cd06662">
    <property type="entry name" value="SURF1"/>
    <property type="match status" value="1"/>
</dbReference>
<dbReference type="InterPro" id="IPR002994">
    <property type="entry name" value="Surf1/Shy1"/>
</dbReference>
<evidence type="ECO:0000256" key="6">
    <source>
        <dbReference type="RuleBase" id="RU363076"/>
    </source>
</evidence>
<name>A0A1H9SR60_9RHOB</name>
<keyword evidence="8" id="KW-1185">Reference proteome</keyword>
<dbReference type="AlphaFoldDB" id="A0A1H9SR60"/>
<dbReference type="GO" id="GO:0005886">
    <property type="term" value="C:plasma membrane"/>
    <property type="evidence" value="ECO:0007669"/>
    <property type="project" value="UniProtKB-SubCell"/>
</dbReference>
<evidence type="ECO:0000256" key="1">
    <source>
        <dbReference type="ARBA" id="ARBA00004370"/>
    </source>
</evidence>
<comment type="similarity">
    <text evidence="2 6">Belongs to the SURF1 family.</text>
</comment>
<dbReference type="InterPro" id="IPR045214">
    <property type="entry name" value="Surf1/Surf4"/>
</dbReference>
<dbReference type="EMBL" id="FOGU01000003">
    <property type="protein sequence ID" value="SER87364.1"/>
    <property type="molecule type" value="Genomic_DNA"/>
</dbReference>
<dbReference type="STRING" id="641238.SAMN04490244_103345"/>
<comment type="subcellular location">
    <subcellularLocation>
        <location evidence="6">Cell membrane</location>
        <topology evidence="6">Multi-pass membrane protein</topology>
    </subcellularLocation>
    <subcellularLocation>
        <location evidence="1">Membrane</location>
    </subcellularLocation>
</comment>
<gene>
    <name evidence="7" type="ORF">SAMN04490244_103345</name>
</gene>
<keyword evidence="3 6" id="KW-0812">Transmembrane</keyword>
<dbReference type="PROSITE" id="PS50895">
    <property type="entry name" value="SURF1"/>
    <property type="match status" value="1"/>
</dbReference>
<dbReference type="RefSeq" id="WP_177190392.1">
    <property type="nucleotide sequence ID" value="NZ_FOGU01000003.1"/>
</dbReference>
<dbReference type="Proteomes" id="UP000198885">
    <property type="component" value="Unassembled WGS sequence"/>
</dbReference>
<accession>A0A1H9SR60</accession>
<feature type="transmembrane region" description="Helical" evidence="6">
    <location>
        <begin position="12"/>
        <end position="30"/>
    </location>
</feature>